<name>A0A4S8QN44_9HELO</name>
<dbReference type="InterPro" id="IPR002110">
    <property type="entry name" value="Ankyrin_rpt"/>
</dbReference>
<feature type="repeat" description="ANK" evidence="3">
    <location>
        <begin position="763"/>
        <end position="795"/>
    </location>
</feature>
<dbReference type="InterPro" id="IPR054471">
    <property type="entry name" value="GPIID_WHD"/>
</dbReference>
<dbReference type="Gene3D" id="1.25.40.20">
    <property type="entry name" value="Ankyrin repeat-containing domain"/>
    <property type="match status" value="4"/>
</dbReference>
<dbReference type="PANTHER" id="PTHR24126:SF14">
    <property type="entry name" value="ANK_REP_REGION DOMAIN-CONTAINING PROTEIN"/>
    <property type="match status" value="1"/>
</dbReference>
<comment type="caution">
    <text evidence="6">The sequence shown here is derived from an EMBL/GenBank/DDBJ whole genome shotgun (WGS) entry which is preliminary data.</text>
</comment>
<feature type="repeat" description="ANK" evidence="3">
    <location>
        <begin position="924"/>
        <end position="956"/>
    </location>
</feature>
<feature type="repeat" description="ANK" evidence="3">
    <location>
        <begin position="698"/>
        <end position="730"/>
    </location>
</feature>
<feature type="repeat" description="ANK" evidence="3">
    <location>
        <begin position="957"/>
        <end position="989"/>
    </location>
</feature>
<dbReference type="EMBL" id="PQXL01000399">
    <property type="protein sequence ID" value="THV46278.1"/>
    <property type="molecule type" value="Genomic_DNA"/>
</dbReference>
<dbReference type="Pfam" id="PF13637">
    <property type="entry name" value="Ank_4"/>
    <property type="match status" value="1"/>
</dbReference>
<evidence type="ECO:0000259" key="4">
    <source>
        <dbReference type="Pfam" id="PF22939"/>
    </source>
</evidence>
<feature type="repeat" description="ANK" evidence="3">
    <location>
        <begin position="991"/>
        <end position="1023"/>
    </location>
</feature>
<dbReference type="GO" id="GO:0005634">
    <property type="term" value="C:nucleus"/>
    <property type="evidence" value="ECO:0007669"/>
    <property type="project" value="TreeGrafter"/>
</dbReference>
<feature type="repeat" description="ANK" evidence="3">
    <location>
        <begin position="807"/>
        <end position="839"/>
    </location>
</feature>
<evidence type="ECO:0000313" key="6">
    <source>
        <dbReference type="EMBL" id="THV46278.1"/>
    </source>
</evidence>
<dbReference type="Pfam" id="PF12796">
    <property type="entry name" value="Ank_2"/>
    <property type="match status" value="3"/>
</dbReference>
<dbReference type="GO" id="GO:0006357">
    <property type="term" value="P:regulation of transcription by RNA polymerase II"/>
    <property type="evidence" value="ECO:0007669"/>
    <property type="project" value="TreeGrafter"/>
</dbReference>
<dbReference type="PROSITE" id="PS50297">
    <property type="entry name" value="ANK_REP_REGION"/>
    <property type="match status" value="9"/>
</dbReference>
<evidence type="ECO:0000256" key="2">
    <source>
        <dbReference type="ARBA" id="ARBA00023043"/>
    </source>
</evidence>
<gene>
    <name evidence="6" type="ORF">BGAL_0399g00080</name>
</gene>
<protein>
    <submittedName>
        <fullName evidence="6">Uncharacterized protein</fullName>
    </submittedName>
</protein>
<proteinExistence type="predicted"/>
<feature type="domain" description="GPI inositol-deacylase winged helix" evidence="4">
    <location>
        <begin position="482"/>
        <end position="558"/>
    </location>
</feature>
<feature type="repeat" description="ANK" evidence="3">
    <location>
        <begin position="840"/>
        <end position="872"/>
    </location>
</feature>
<dbReference type="SUPFAM" id="SSF52540">
    <property type="entry name" value="P-loop containing nucleoside triphosphate hydrolases"/>
    <property type="match status" value="1"/>
</dbReference>
<dbReference type="InterPro" id="IPR036770">
    <property type="entry name" value="Ankyrin_rpt-contain_sf"/>
</dbReference>
<evidence type="ECO:0000259" key="5">
    <source>
        <dbReference type="Pfam" id="PF24883"/>
    </source>
</evidence>
<dbReference type="OrthoDB" id="195446at2759"/>
<feature type="domain" description="Nephrocystin 3-like N-terminal" evidence="5">
    <location>
        <begin position="211"/>
        <end position="371"/>
    </location>
</feature>
<keyword evidence="7" id="KW-1185">Reference proteome</keyword>
<accession>A0A4S8QN44</accession>
<reference evidence="6 7" key="1">
    <citation type="submission" date="2017-12" db="EMBL/GenBank/DDBJ databases">
        <title>Comparative genomics of Botrytis spp.</title>
        <authorList>
            <person name="Valero-Jimenez C.A."/>
            <person name="Tapia P."/>
            <person name="Veloso J."/>
            <person name="Silva-Moreno E."/>
            <person name="Staats M."/>
            <person name="Valdes J.H."/>
            <person name="Van Kan J.A.L."/>
        </authorList>
    </citation>
    <scope>NUCLEOTIDE SEQUENCE [LARGE SCALE GENOMIC DNA]</scope>
    <source>
        <strain evidence="6 7">MUCL435</strain>
    </source>
</reference>
<evidence type="ECO:0000256" key="3">
    <source>
        <dbReference type="PROSITE-ProRule" id="PRU00023"/>
    </source>
</evidence>
<dbReference type="Pfam" id="PF00023">
    <property type="entry name" value="Ank"/>
    <property type="match status" value="1"/>
</dbReference>
<dbReference type="SMART" id="SM00248">
    <property type="entry name" value="ANK"/>
    <property type="match status" value="11"/>
</dbReference>
<dbReference type="Pfam" id="PF24883">
    <property type="entry name" value="NPHP3_N"/>
    <property type="match status" value="1"/>
</dbReference>
<keyword evidence="2 3" id="KW-0040">ANK repeat</keyword>
<keyword evidence="1" id="KW-0677">Repeat</keyword>
<dbReference type="PROSITE" id="PS50088">
    <property type="entry name" value="ANK_REPEAT"/>
    <property type="match status" value="10"/>
</dbReference>
<feature type="repeat" description="ANK" evidence="3">
    <location>
        <begin position="731"/>
        <end position="763"/>
    </location>
</feature>
<evidence type="ECO:0000313" key="7">
    <source>
        <dbReference type="Proteomes" id="UP000308671"/>
    </source>
</evidence>
<dbReference type="GO" id="GO:0061629">
    <property type="term" value="F:RNA polymerase II-specific DNA-binding transcription factor binding"/>
    <property type="evidence" value="ECO:0007669"/>
    <property type="project" value="TreeGrafter"/>
</dbReference>
<dbReference type="Pfam" id="PF22939">
    <property type="entry name" value="WHD_GPIID"/>
    <property type="match status" value="1"/>
</dbReference>
<dbReference type="Proteomes" id="UP000308671">
    <property type="component" value="Unassembled WGS sequence"/>
</dbReference>
<sequence>MDPISLTASIIAILQATSTVVRFINDIRDSSQDRINLRNELSSASFPLQMLRERIDQEQALLNGGDHSWLSSVLMLGTPEGPLDQFTVVLDQLMKILPTTGDKSKTLKRLGRVLQWPFQKSDVDKYLRILERQKSIFYLALQNDNLSLAQAIKEDTSILPDIASKVNQIAVTVDNIYLSTSKSEQRTIVRWLSPINFLPTQEDIFRRREPDTGKWFVDSTEFQSWVYEDTDTLWCPGIPGAGKTVLSSVVVDYLRNQFRSNDDIGIASIYLNYKEEIQQTPVNLLAALWMQLIKRQDLSEDVKGLYEGHVDQDTRPTIMAVMAILKRQASVYQRVYVIVDALDECPEDSRAELVKHIRSLQPSVHLLVTSRKYETIGKELADHTTLEIKATAEDIRSYIAGRISNSPRLTNLVKSEPQLAQHIVDVVVRNAQNMFLLAQLHMDSLHSKLSSRAVRQTLKTLPKDLDNTYGEVLCRIENQSDDDKQLAHHILQWISFAVRPLELTELQEALAVEPETQELDRDNISNVEFLISVCAGLVVFDQDSKIVRLVHFSTQEYFKRIRSVRFPEAQTYIGNTCLTYLCFDEFESGPCSNDSSITSRIQKYALLTYAAEYWGEHVRGAAEKALERDVLCFLKQDSKVSTSVQLMHLDVDRNWYRREATRFPRNVTGLQIAAHFGLLHIARMLISQGADVSTTDSHGATALHRAAEGGYEEMVRLLLDSGAEIEAKDSKGYTALHQASKGGSTAVVLLLLQTGAKISETIDGRTALHFAAEVGSEAVAELLLGNGAKVTAESKTIGDDFQDFFYGGRTPLHWAAASGSISLVRLLLKRGAKVNALNYKDRTSLQEAIMNRHVEVAKTLLESGASVTVMDDNHWTPLHEAAWKSPPVMSEILLDYNADVTAQNKFPALSFPNVPVDDLDIGNGGLTPLQLAAVSGRSDVFELLKARGASLTSIDAFGFTTIHRAVQANSVDIVRSLLNAGVNVDTRGGVRNETPLHRAARQGMTDCISYLLEQGADIMARDASGESAIQIAEAAGKKDAVKVLLLHKSLKLANK</sequence>
<dbReference type="PRINTS" id="PR01415">
    <property type="entry name" value="ANKYRIN"/>
</dbReference>
<evidence type="ECO:0000256" key="1">
    <source>
        <dbReference type="ARBA" id="ARBA00022737"/>
    </source>
</evidence>
<dbReference type="InterPro" id="IPR056884">
    <property type="entry name" value="NPHP3-like_N"/>
</dbReference>
<dbReference type="InterPro" id="IPR027417">
    <property type="entry name" value="P-loop_NTPase"/>
</dbReference>
<feature type="repeat" description="ANK" evidence="3">
    <location>
        <begin position="873"/>
        <end position="905"/>
    </location>
</feature>
<feature type="repeat" description="ANK" evidence="3">
    <location>
        <begin position="665"/>
        <end position="697"/>
    </location>
</feature>
<dbReference type="SUPFAM" id="SSF48403">
    <property type="entry name" value="Ankyrin repeat"/>
    <property type="match status" value="1"/>
</dbReference>
<dbReference type="Gene3D" id="3.40.50.300">
    <property type="entry name" value="P-loop containing nucleotide triphosphate hydrolases"/>
    <property type="match status" value="1"/>
</dbReference>
<organism evidence="6 7">
    <name type="scientific">Botrytis galanthina</name>
    <dbReference type="NCBI Taxonomy" id="278940"/>
    <lineage>
        <taxon>Eukaryota</taxon>
        <taxon>Fungi</taxon>
        <taxon>Dikarya</taxon>
        <taxon>Ascomycota</taxon>
        <taxon>Pezizomycotina</taxon>
        <taxon>Leotiomycetes</taxon>
        <taxon>Helotiales</taxon>
        <taxon>Sclerotiniaceae</taxon>
        <taxon>Botrytis</taxon>
    </lineage>
</organism>
<dbReference type="PANTHER" id="PTHR24126">
    <property type="entry name" value="ANKYRIN REPEAT, PH AND SEC7 DOMAIN CONTAINING PROTEIN SECG-RELATED"/>
    <property type="match status" value="1"/>
</dbReference>
<dbReference type="AlphaFoldDB" id="A0A4S8QN44"/>